<keyword evidence="2" id="KW-0472">Membrane</keyword>
<gene>
    <name evidence="4" type="ORF">FHX68_2930</name>
</gene>
<dbReference type="InterPro" id="IPR052901">
    <property type="entry name" value="Bact_TGase-like"/>
</dbReference>
<dbReference type="Gene3D" id="3.10.620.30">
    <property type="match status" value="1"/>
</dbReference>
<feature type="transmembrane region" description="Helical" evidence="2">
    <location>
        <begin position="239"/>
        <end position="261"/>
    </location>
</feature>
<evidence type="ECO:0000259" key="3">
    <source>
        <dbReference type="SMART" id="SM00460"/>
    </source>
</evidence>
<dbReference type="Pfam" id="PF01841">
    <property type="entry name" value="Transglut_core"/>
    <property type="match status" value="1"/>
</dbReference>
<accession>A0A4Y3URL0</accession>
<evidence type="ECO:0000256" key="2">
    <source>
        <dbReference type="SAM" id="Phobius"/>
    </source>
</evidence>
<organism evidence="4 5">
    <name type="scientific">Microbacterium lacticum</name>
    <dbReference type="NCBI Taxonomy" id="33885"/>
    <lineage>
        <taxon>Bacteria</taxon>
        <taxon>Bacillati</taxon>
        <taxon>Actinomycetota</taxon>
        <taxon>Actinomycetes</taxon>
        <taxon>Micrococcales</taxon>
        <taxon>Microbacteriaceae</taxon>
        <taxon>Microbacterium</taxon>
    </lineage>
</organism>
<dbReference type="InterPro" id="IPR002931">
    <property type="entry name" value="Transglutaminase-like"/>
</dbReference>
<evidence type="ECO:0000313" key="5">
    <source>
        <dbReference type="Proteomes" id="UP000319804"/>
    </source>
</evidence>
<evidence type="ECO:0000313" key="4">
    <source>
        <dbReference type="EMBL" id="TQM90609.1"/>
    </source>
</evidence>
<feature type="transmembrane region" description="Helical" evidence="2">
    <location>
        <begin position="59"/>
        <end position="80"/>
    </location>
</feature>
<dbReference type="PANTHER" id="PTHR42736">
    <property type="entry name" value="PROTEIN-GLUTAMINE GAMMA-GLUTAMYLTRANSFERASE"/>
    <property type="match status" value="1"/>
</dbReference>
<keyword evidence="5" id="KW-1185">Reference proteome</keyword>
<dbReference type="SUPFAM" id="SSF54001">
    <property type="entry name" value="Cysteine proteinases"/>
    <property type="match status" value="1"/>
</dbReference>
<feature type="region of interest" description="Disordered" evidence="1">
    <location>
        <begin position="601"/>
        <end position="651"/>
    </location>
</feature>
<feature type="transmembrane region" description="Helical" evidence="2">
    <location>
        <begin position="146"/>
        <end position="165"/>
    </location>
</feature>
<sequence>MRRIVAGSLYAAVVVVLAAVAAWPIYRSSAFLVLVVVASALGAGVAALVTFVPALRRGGGWACAGLLAATLLVVGVPLAVPGRMTDPAAFVQGLGELGAGLVVGWKDLLTVELPVGSYRNLLVPALVVFLVGTAVLLLLAWRSDAVASLAVPVGIAMIGFGLLFGRTEVSAPVALGALTLSAPVETAVGLGSLTAGVLWLSWRARDARVAALRTAARSSGVRVRRARAGSGADLRRSGIGVGMVAAAAVIALAVPTAAASLPRDVLRESTGPRLEISRAVSPLAAYRAMFTDAAHDQLLFSATGQDVPERIRLAVLDSYDGAVFRTGAGRDASSFVRVASARPAGAGERVDADIVVGVLDGIWMPSAGALTAVRFEGTRAAALVDGFYVDDELGAAVQTTGWQAGDAYRLEATVTPTEALAAATAPGGTGGAGGDGGIDDSVAAPASLRTWMQAHVGGTGGAALAGLVALLRERGYLSHALTDAQTAWMADARVDTFVPSAAGHSLARIDQLFTALLDREKDPRAEASGNFVAAPGDDEQFSVAVALMARELGFPARIVVGTRTASTDAGVSVCRDGSCRGADLSAWVEVRSDRGEWIPVDATPQHVQPPSREVTAQPDPTIGTEVRPDSVDEAPPPKPAQEDAAATTERPAEVDLSWLWTTLRVAGVVLAVTAVLVGPFLLVILVKSLRRRSRRGADDPRERIAGGWDEYLDAAADAGRRAPAAATRVEIAQAWDAPGARRLADGADAAVFAAEPATADEAAEFWRIVDAERQAFAGTRWQRVRAAVSLRSFVPGGLRTRPPATESPSDTERGSRARDDAARRTA</sequence>
<evidence type="ECO:0000256" key="1">
    <source>
        <dbReference type="SAM" id="MobiDB-lite"/>
    </source>
</evidence>
<dbReference type="PANTHER" id="PTHR42736:SF1">
    <property type="entry name" value="PROTEIN-GLUTAMINE GAMMA-GLUTAMYLTRANSFERASE"/>
    <property type="match status" value="1"/>
</dbReference>
<feature type="domain" description="Transglutaminase-like" evidence="3">
    <location>
        <begin position="527"/>
        <end position="604"/>
    </location>
</feature>
<dbReference type="InterPro" id="IPR038765">
    <property type="entry name" value="Papain-like_cys_pep_sf"/>
</dbReference>
<feature type="region of interest" description="Disordered" evidence="1">
    <location>
        <begin position="795"/>
        <end position="826"/>
    </location>
</feature>
<feature type="compositionally biased region" description="Basic and acidic residues" evidence="1">
    <location>
        <begin position="810"/>
        <end position="826"/>
    </location>
</feature>
<feature type="transmembrane region" description="Helical" evidence="2">
    <location>
        <begin position="177"/>
        <end position="200"/>
    </location>
</feature>
<name>A0A4Y3URL0_9MICO</name>
<keyword evidence="2" id="KW-1133">Transmembrane helix</keyword>
<feature type="transmembrane region" description="Helical" evidence="2">
    <location>
        <begin position="658"/>
        <end position="686"/>
    </location>
</feature>
<comment type="caution">
    <text evidence="4">The sequence shown here is derived from an EMBL/GenBank/DDBJ whole genome shotgun (WGS) entry which is preliminary data.</text>
</comment>
<protein>
    <submittedName>
        <fullName evidence="4">Transglutaminase superfamily protein</fullName>
    </submittedName>
</protein>
<dbReference type="OrthoDB" id="3651060at2"/>
<proteinExistence type="predicted"/>
<feature type="transmembrane region" description="Helical" evidence="2">
    <location>
        <begin position="121"/>
        <end position="139"/>
    </location>
</feature>
<feature type="transmembrane region" description="Helical" evidence="2">
    <location>
        <begin position="31"/>
        <end position="52"/>
    </location>
</feature>
<reference evidence="4 5" key="1">
    <citation type="submission" date="2019-06" db="EMBL/GenBank/DDBJ databases">
        <title>Sequencing the genomes of 1000 actinobacteria strains.</title>
        <authorList>
            <person name="Klenk H.-P."/>
        </authorList>
    </citation>
    <scope>NUCLEOTIDE SEQUENCE [LARGE SCALE GENOMIC DNA]</scope>
    <source>
        <strain evidence="4 5">DSM 20427</strain>
    </source>
</reference>
<dbReference type="SMART" id="SM00460">
    <property type="entry name" value="TGc"/>
    <property type="match status" value="1"/>
</dbReference>
<dbReference type="EMBL" id="VFPS01000007">
    <property type="protein sequence ID" value="TQM90609.1"/>
    <property type="molecule type" value="Genomic_DNA"/>
</dbReference>
<dbReference type="Proteomes" id="UP000319804">
    <property type="component" value="Unassembled WGS sequence"/>
</dbReference>
<dbReference type="AlphaFoldDB" id="A0A4Y3URL0"/>
<keyword evidence="2" id="KW-0812">Transmembrane</keyword>
<dbReference type="RefSeq" id="WP_141380754.1">
    <property type="nucleotide sequence ID" value="NZ_BJNA01000032.1"/>
</dbReference>